<feature type="region of interest" description="Disordered" evidence="1">
    <location>
        <begin position="1"/>
        <end position="58"/>
    </location>
</feature>
<accession>L9ZYE1</accession>
<dbReference type="STRING" id="1227493.C483_10466"/>
<feature type="compositionally biased region" description="Polar residues" evidence="1">
    <location>
        <begin position="1"/>
        <end position="17"/>
    </location>
</feature>
<feature type="compositionally biased region" description="Polar residues" evidence="1">
    <location>
        <begin position="24"/>
        <end position="33"/>
    </location>
</feature>
<evidence type="ECO:0000313" key="3">
    <source>
        <dbReference type="Proteomes" id="UP000011519"/>
    </source>
</evidence>
<name>L9ZYE1_9EURY</name>
<feature type="region of interest" description="Disordered" evidence="1">
    <location>
        <begin position="177"/>
        <end position="199"/>
    </location>
</feature>
<reference evidence="2 3" key="1">
    <citation type="journal article" date="2014" name="PLoS Genet.">
        <title>Phylogenetically driven sequencing of extremely halophilic archaea reveals strategies for static and dynamic osmo-response.</title>
        <authorList>
            <person name="Becker E.A."/>
            <person name="Seitzer P.M."/>
            <person name="Tritt A."/>
            <person name="Larsen D."/>
            <person name="Krusor M."/>
            <person name="Yao A.I."/>
            <person name="Wu D."/>
            <person name="Madern D."/>
            <person name="Eisen J.A."/>
            <person name="Darling A.E."/>
            <person name="Facciotti M.T."/>
        </authorList>
    </citation>
    <scope>NUCLEOTIDE SEQUENCE [LARGE SCALE GENOMIC DNA]</scope>
    <source>
        <strain evidence="2 3">JCM 10989</strain>
    </source>
</reference>
<gene>
    <name evidence="2" type="ORF">C483_10466</name>
</gene>
<keyword evidence="3" id="KW-1185">Reference proteome</keyword>
<dbReference type="Proteomes" id="UP000011519">
    <property type="component" value="Unassembled WGS sequence"/>
</dbReference>
<sequence>MSAASLSALTAGCSTDWFSGPETAASNGESTLPGTDVDCTAVSRPTAFPPTSADEDTSGVEFELLEYPPDPAKRSQSALAYVSALERAYRQREFLAGHGDQARDFELSIGQHRLSAVADEDRDHDSEDNRDQDGVLVSLVYDLVTETVHTEHAEWDVRVTYFLNDRVALRAQYDGIGTEPSFDPDPRADGELVACSADS</sequence>
<dbReference type="AlphaFoldDB" id="L9ZYE1"/>
<organism evidence="2 3">
    <name type="scientific">Natrialba hulunbeirensis JCM 10989</name>
    <dbReference type="NCBI Taxonomy" id="1227493"/>
    <lineage>
        <taxon>Archaea</taxon>
        <taxon>Methanobacteriati</taxon>
        <taxon>Methanobacteriota</taxon>
        <taxon>Stenosarchaea group</taxon>
        <taxon>Halobacteria</taxon>
        <taxon>Halobacteriales</taxon>
        <taxon>Natrialbaceae</taxon>
        <taxon>Natrialba</taxon>
    </lineage>
</organism>
<evidence type="ECO:0000313" key="2">
    <source>
        <dbReference type="EMBL" id="ELY91101.1"/>
    </source>
</evidence>
<dbReference type="EMBL" id="AOIM01000033">
    <property type="protein sequence ID" value="ELY91101.1"/>
    <property type="molecule type" value="Genomic_DNA"/>
</dbReference>
<proteinExistence type="predicted"/>
<comment type="caution">
    <text evidence="2">The sequence shown here is derived from an EMBL/GenBank/DDBJ whole genome shotgun (WGS) entry which is preliminary data.</text>
</comment>
<dbReference type="PATRIC" id="fig|1227493.4.peg.2083"/>
<protein>
    <submittedName>
        <fullName evidence="2">Uncharacterized protein</fullName>
    </submittedName>
</protein>
<evidence type="ECO:0000256" key="1">
    <source>
        <dbReference type="SAM" id="MobiDB-lite"/>
    </source>
</evidence>